<dbReference type="Proteomes" id="UP000727407">
    <property type="component" value="Unassembled WGS sequence"/>
</dbReference>
<protein>
    <submittedName>
        <fullName evidence="1">Cyclin-A2</fullName>
    </submittedName>
</protein>
<comment type="caution">
    <text evidence="1">The sequence shown here is derived from an EMBL/GenBank/DDBJ whole genome shotgun (WGS) entry which is preliminary data.</text>
</comment>
<sequence>LQSDVTSTWPRSLCSVSHYSPLYSSSALWLYISYTHTHTHTHTQCLVKYKTLTILITELIFDLRFPHRRM</sequence>
<keyword evidence="2" id="KW-1185">Reference proteome</keyword>
<dbReference type="AlphaFoldDB" id="A0A8J4UND3"/>
<feature type="non-terminal residue" evidence="1">
    <location>
        <position position="70"/>
    </location>
</feature>
<proteinExistence type="predicted"/>
<evidence type="ECO:0000313" key="1">
    <source>
        <dbReference type="EMBL" id="KAF5898700.1"/>
    </source>
</evidence>
<feature type="non-terminal residue" evidence="1">
    <location>
        <position position="1"/>
    </location>
</feature>
<accession>A0A8J4UND3</accession>
<gene>
    <name evidence="1" type="primary">ccna2</name>
    <name evidence="1" type="ORF">DAT39_011604</name>
</gene>
<dbReference type="EMBL" id="QNUK01000191">
    <property type="protein sequence ID" value="KAF5898700.1"/>
    <property type="molecule type" value="Genomic_DNA"/>
</dbReference>
<reference evidence="1" key="1">
    <citation type="submission" date="2020-07" db="EMBL/GenBank/DDBJ databases">
        <title>Clarias magur genome sequencing, assembly and annotation.</title>
        <authorList>
            <person name="Kushwaha B."/>
            <person name="Kumar R."/>
            <person name="Das P."/>
            <person name="Joshi C.G."/>
            <person name="Kumar D."/>
            <person name="Nagpure N.S."/>
            <person name="Pandey M."/>
            <person name="Agarwal S."/>
            <person name="Srivastava S."/>
            <person name="Singh M."/>
            <person name="Sahoo L."/>
            <person name="Jayasankar P."/>
            <person name="Meher P.K."/>
            <person name="Koringa P.G."/>
            <person name="Iquebal M.A."/>
            <person name="Das S.P."/>
            <person name="Bit A."/>
            <person name="Patnaik S."/>
            <person name="Patel N."/>
            <person name="Shah T.M."/>
            <person name="Hinsu A."/>
            <person name="Jena J.K."/>
        </authorList>
    </citation>
    <scope>NUCLEOTIDE SEQUENCE</scope>
    <source>
        <strain evidence="1">CIFAMagur01</strain>
        <tissue evidence="1">Testis</tissue>
    </source>
</reference>
<name>A0A8J4UND3_CLAMG</name>
<organism evidence="1 2">
    <name type="scientific">Clarias magur</name>
    <name type="common">Asian catfish</name>
    <name type="synonym">Macropteronotus magur</name>
    <dbReference type="NCBI Taxonomy" id="1594786"/>
    <lineage>
        <taxon>Eukaryota</taxon>
        <taxon>Metazoa</taxon>
        <taxon>Chordata</taxon>
        <taxon>Craniata</taxon>
        <taxon>Vertebrata</taxon>
        <taxon>Euteleostomi</taxon>
        <taxon>Actinopterygii</taxon>
        <taxon>Neopterygii</taxon>
        <taxon>Teleostei</taxon>
        <taxon>Ostariophysi</taxon>
        <taxon>Siluriformes</taxon>
        <taxon>Clariidae</taxon>
        <taxon>Clarias</taxon>
    </lineage>
</organism>
<evidence type="ECO:0000313" key="2">
    <source>
        <dbReference type="Proteomes" id="UP000727407"/>
    </source>
</evidence>